<keyword evidence="2" id="KW-1185">Reference proteome</keyword>
<dbReference type="Proteomes" id="UP000536262">
    <property type="component" value="Unassembled WGS sequence"/>
</dbReference>
<dbReference type="AlphaFoldDB" id="A0A7X0F781"/>
<protein>
    <submittedName>
        <fullName evidence="1">Uncharacterized protein</fullName>
    </submittedName>
</protein>
<dbReference type="EMBL" id="JACHOU010000003">
    <property type="protein sequence ID" value="MBB6354349.1"/>
    <property type="molecule type" value="Genomic_DNA"/>
</dbReference>
<name>A0A7X0F781_9HYPH</name>
<sequence length="95" mass="10339">MQPTFNVYATWTIPVALMVSLSNHEGAGRKWTLTSVVPDLVSERRVSGTHAATETTSGAVQELDRGEQTAFAARRDQPGRSNEPAIGYTRLVPII</sequence>
<comment type="caution">
    <text evidence="1">The sequence shown here is derived from an EMBL/GenBank/DDBJ whole genome shotgun (WGS) entry which is preliminary data.</text>
</comment>
<evidence type="ECO:0000313" key="2">
    <source>
        <dbReference type="Proteomes" id="UP000536262"/>
    </source>
</evidence>
<organism evidence="1 2">
    <name type="scientific">Aminobacter aganoensis</name>
    <dbReference type="NCBI Taxonomy" id="83264"/>
    <lineage>
        <taxon>Bacteria</taxon>
        <taxon>Pseudomonadati</taxon>
        <taxon>Pseudomonadota</taxon>
        <taxon>Alphaproteobacteria</taxon>
        <taxon>Hyphomicrobiales</taxon>
        <taxon>Phyllobacteriaceae</taxon>
        <taxon>Aminobacter</taxon>
    </lineage>
</organism>
<evidence type="ECO:0000313" key="1">
    <source>
        <dbReference type="EMBL" id="MBB6354349.1"/>
    </source>
</evidence>
<reference evidence="1 2" key="1">
    <citation type="submission" date="2020-08" db="EMBL/GenBank/DDBJ databases">
        <title>Genomic Encyclopedia of Type Strains, Phase IV (KMG-IV): sequencing the most valuable type-strain genomes for metagenomic binning, comparative biology and taxonomic classification.</title>
        <authorList>
            <person name="Goeker M."/>
        </authorList>
    </citation>
    <scope>NUCLEOTIDE SEQUENCE [LARGE SCALE GENOMIC DNA]</scope>
    <source>
        <strain evidence="1 2">DSM 7051</strain>
    </source>
</reference>
<accession>A0A7X0F781</accession>
<gene>
    <name evidence="1" type="ORF">GGR00_002123</name>
</gene>
<proteinExistence type="predicted"/>